<evidence type="ECO:0000313" key="1">
    <source>
        <dbReference type="EMBL" id="OMO65005.1"/>
    </source>
</evidence>
<accession>A0A1R3H3S5</accession>
<dbReference type="AlphaFoldDB" id="A0A1R3H3S5"/>
<keyword evidence="2" id="KW-1185">Reference proteome</keyword>
<comment type="caution">
    <text evidence="1">The sequence shown here is derived from an EMBL/GenBank/DDBJ whole genome shotgun (WGS) entry which is preliminary data.</text>
</comment>
<dbReference type="EMBL" id="AWUE01020863">
    <property type="protein sequence ID" value="OMO65005.1"/>
    <property type="molecule type" value="Genomic_DNA"/>
</dbReference>
<dbReference type="OrthoDB" id="5803581at2759"/>
<reference evidence="2" key="1">
    <citation type="submission" date="2013-09" db="EMBL/GenBank/DDBJ databases">
        <title>Corchorus olitorius genome sequencing.</title>
        <authorList>
            <person name="Alam M."/>
            <person name="Haque M.S."/>
            <person name="Islam M.S."/>
            <person name="Emdad E.M."/>
            <person name="Islam M.M."/>
            <person name="Ahmed B."/>
            <person name="Halim A."/>
            <person name="Hossen Q.M.M."/>
            <person name="Hossain M.Z."/>
            <person name="Ahmed R."/>
            <person name="Khan M.M."/>
            <person name="Islam R."/>
            <person name="Rashid M.M."/>
            <person name="Khan S.A."/>
            <person name="Rahman M.S."/>
            <person name="Alam M."/>
            <person name="Yahiya A.S."/>
            <person name="Khan M.S."/>
            <person name="Azam M.S."/>
            <person name="Haque T."/>
            <person name="Lashkar M.Z.H."/>
            <person name="Akhand A.I."/>
            <person name="Morshed G."/>
            <person name="Roy S."/>
            <person name="Uddin K.S."/>
            <person name="Rabeya T."/>
            <person name="Hossain A.S."/>
            <person name="Chowdhury A."/>
            <person name="Snigdha A.R."/>
            <person name="Mortoza M.S."/>
            <person name="Matin S.A."/>
            <person name="Hoque S.M.E."/>
            <person name="Islam M.K."/>
            <person name="Roy D.K."/>
            <person name="Haider R."/>
            <person name="Moosa M.M."/>
            <person name="Elias S.M."/>
            <person name="Hasan A.M."/>
            <person name="Jahan S."/>
            <person name="Shafiuddin M."/>
            <person name="Mahmood N."/>
            <person name="Shommy N.S."/>
        </authorList>
    </citation>
    <scope>NUCLEOTIDE SEQUENCE [LARGE SCALE GENOMIC DNA]</scope>
    <source>
        <strain evidence="2">cv. O-4</strain>
    </source>
</reference>
<name>A0A1R3H3S5_9ROSI</name>
<protein>
    <submittedName>
        <fullName evidence="1">Galactose oxidase, beta-propeller</fullName>
    </submittedName>
</protein>
<dbReference type="Proteomes" id="UP000187203">
    <property type="component" value="Unassembled WGS sequence"/>
</dbReference>
<dbReference type="Gene3D" id="2.120.10.80">
    <property type="entry name" value="Kelch-type beta propeller"/>
    <property type="match status" value="1"/>
</dbReference>
<proteinExistence type="predicted"/>
<gene>
    <name evidence="1" type="ORF">COLO4_31609</name>
</gene>
<sequence length="466" mass="51292">MSGTGLDFQGLSPSPVICIRICNKSEGTSKFFSLKLNAPDKLDFISELNTGIGIHTPWAIQGSVVYVCSLSAGTAEVSSIDVNGPTERWGTCPSMLVGRDGALTASVGGKIFVMGGKSTNIGNDDDEPNSWTKAFHYEPNPLTEVFDPISNSWEPHPLPEPLPDTHYSLTFRAVDPAGQYLIVGNSCAFVVFDGYAKRWQLFGQYAPVSPLKGSGLFIDKTIILVYNDVLQSYHICRKEYSDGKILGLQALGSSDSRKEPNLFHLGGSIYDYTAGARFALVWSGITSAKSFCVYYTKFWAVLRKHHDFLSLEAVVESCKSFPIDPDPHYSRCCHFGGALIVSQTKKRKGQVETLREIFKEKLTKQVSVHKTPPVSQKICFRVYNENDDVSRFYHVNLSMVGITGSPTRGIRPTWELKTGRQSSWVMHGSVLYVLGGYSTSSNSSEASEHNHVFCIDTDEQTGGGMV</sequence>
<evidence type="ECO:0000313" key="2">
    <source>
        <dbReference type="Proteomes" id="UP000187203"/>
    </source>
</evidence>
<organism evidence="1 2">
    <name type="scientific">Corchorus olitorius</name>
    <dbReference type="NCBI Taxonomy" id="93759"/>
    <lineage>
        <taxon>Eukaryota</taxon>
        <taxon>Viridiplantae</taxon>
        <taxon>Streptophyta</taxon>
        <taxon>Embryophyta</taxon>
        <taxon>Tracheophyta</taxon>
        <taxon>Spermatophyta</taxon>
        <taxon>Magnoliopsida</taxon>
        <taxon>eudicotyledons</taxon>
        <taxon>Gunneridae</taxon>
        <taxon>Pentapetalae</taxon>
        <taxon>rosids</taxon>
        <taxon>malvids</taxon>
        <taxon>Malvales</taxon>
        <taxon>Malvaceae</taxon>
        <taxon>Grewioideae</taxon>
        <taxon>Apeibeae</taxon>
        <taxon>Corchorus</taxon>
    </lineage>
</organism>
<dbReference type="InterPro" id="IPR015915">
    <property type="entry name" value="Kelch-typ_b-propeller"/>
</dbReference>
<dbReference type="SUPFAM" id="SSF117281">
    <property type="entry name" value="Kelch motif"/>
    <property type="match status" value="1"/>
</dbReference>